<evidence type="ECO:0000256" key="1">
    <source>
        <dbReference type="SAM" id="SignalP"/>
    </source>
</evidence>
<dbReference type="Proteomes" id="UP001075354">
    <property type="component" value="Chromosome 9"/>
</dbReference>
<dbReference type="AlphaFoldDB" id="A0AAV7XMJ4"/>
<dbReference type="InterPro" id="IPR010562">
    <property type="entry name" value="Haemolymph_juvenile_hormone-bd"/>
</dbReference>
<accession>A0AAV7XMJ4</accession>
<dbReference type="InterPro" id="IPR038606">
    <property type="entry name" value="To_sf"/>
</dbReference>
<gene>
    <name evidence="2" type="ORF">ONE63_011126</name>
</gene>
<evidence type="ECO:0000313" key="3">
    <source>
        <dbReference type="Proteomes" id="UP001075354"/>
    </source>
</evidence>
<proteinExistence type="predicted"/>
<keyword evidence="3" id="KW-1185">Reference proteome</keyword>
<organism evidence="2 3">
    <name type="scientific">Megalurothrips usitatus</name>
    <name type="common">bean blossom thrips</name>
    <dbReference type="NCBI Taxonomy" id="439358"/>
    <lineage>
        <taxon>Eukaryota</taxon>
        <taxon>Metazoa</taxon>
        <taxon>Ecdysozoa</taxon>
        <taxon>Arthropoda</taxon>
        <taxon>Hexapoda</taxon>
        <taxon>Insecta</taxon>
        <taxon>Pterygota</taxon>
        <taxon>Neoptera</taxon>
        <taxon>Paraneoptera</taxon>
        <taxon>Thysanoptera</taxon>
        <taxon>Terebrantia</taxon>
        <taxon>Thripoidea</taxon>
        <taxon>Thripidae</taxon>
        <taxon>Megalurothrips</taxon>
    </lineage>
</organism>
<keyword evidence="1" id="KW-0732">Signal</keyword>
<sequence length="260" mass="28070">MASFITAVILAAAVAVVWAPTAVRCADQDNCAILEPLWGCGVKSPQLNTCLATGTTFDIGILKHGIPKLGVPSIDPFSVPRLDLVDNGKTATLTSCKLYGGGSSVITNFTSVVGKGIGYSIVVPNFELQCSYSMMAGFLGATKQNTGKAVLTMKNYRSWFRHDAILYTKCGKEYLQWTTGTTTVLGGDKFRATFDGLGKQTVHQKRLRRVAIAAFESTQFKLVDTYLQTLFSNMPPHETYAPSNSSSKRVPYCVVGKPSC</sequence>
<dbReference type="Gene3D" id="3.15.10.30">
    <property type="entry name" value="Haemolymph juvenile hormone binding protein"/>
    <property type="match status" value="1"/>
</dbReference>
<evidence type="ECO:0000313" key="2">
    <source>
        <dbReference type="EMBL" id="KAJ1524643.1"/>
    </source>
</evidence>
<feature type="chain" id="PRO_5043619641" evidence="1">
    <location>
        <begin position="20"/>
        <end position="260"/>
    </location>
</feature>
<dbReference type="GO" id="GO:0005615">
    <property type="term" value="C:extracellular space"/>
    <property type="evidence" value="ECO:0007669"/>
    <property type="project" value="TreeGrafter"/>
</dbReference>
<dbReference type="PANTHER" id="PTHR11008:SF32">
    <property type="entry name" value="CIRCADIAN CLOCK-CONTROLLED PROTEIN DAYWAKE-RELATED"/>
    <property type="match status" value="1"/>
</dbReference>
<dbReference type="SMART" id="SM00700">
    <property type="entry name" value="JHBP"/>
    <property type="match status" value="1"/>
</dbReference>
<dbReference type="PANTHER" id="PTHR11008">
    <property type="entry name" value="PROTEIN TAKEOUT-LIKE PROTEIN"/>
    <property type="match status" value="1"/>
</dbReference>
<reference evidence="2" key="1">
    <citation type="submission" date="2022-12" db="EMBL/GenBank/DDBJ databases">
        <title>Chromosome-level genome assembly of the bean flower thrips Megalurothrips usitatus.</title>
        <authorList>
            <person name="Ma L."/>
            <person name="Liu Q."/>
            <person name="Li H."/>
            <person name="Cai W."/>
        </authorList>
    </citation>
    <scope>NUCLEOTIDE SEQUENCE</scope>
    <source>
        <strain evidence="2">Cailab_2022a</strain>
    </source>
</reference>
<comment type="caution">
    <text evidence="2">The sequence shown here is derived from an EMBL/GenBank/DDBJ whole genome shotgun (WGS) entry which is preliminary data.</text>
</comment>
<dbReference type="Pfam" id="PF06585">
    <property type="entry name" value="JHBP"/>
    <property type="match status" value="1"/>
</dbReference>
<dbReference type="EMBL" id="JAPTSV010000009">
    <property type="protein sequence ID" value="KAJ1524643.1"/>
    <property type="molecule type" value="Genomic_DNA"/>
</dbReference>
<protein>
    <submittedName>
        <fullName evidence="2">Uncharacterized protein</fullName>
    </submittedName>
</protein>
<feature type="signal peptide" evidence="1">
    <location>
        <begin position="1"/>
        <end position="19"/>
    </location>
</feature>
<name>A0AAV7XMJ4_9NEOP</name>